<keyword evidence="2" id="KW-1185">Reference proteome</keyword>
<evidence type="ECO:0000313" key="2">
    <source>
        <dbReference type="Proteomes" id="UP000594262"/>
    </source>
</evidence>
<evidence type="ECO:0000313" key="1">
    <source>
        <dbReference type="EnsemblMetazoa" id="CLYHEMP025459.1"/>
    </source>
</evidence>
<accession>A0A7M5XKX2</accession>
<organism evidence="1 2">
    <name type="scientific">Clytia hemisphaerica</name>
    <dbReference type="NCBI Taxonomy" id="252671"/>
    <lineage>
        <taxon>Eukaryota</taxon>
        <taxon>Metazoa</taxon>
        <taxon>Cnidaria</taxon>
        <taxon>Hydrozoa</taxon>
        <taxon>Hydroidolina</taxon>
        <taxon>Leptothecata</taxon>
        <taxon>Obeliida</taxon>
        <taxon>Clytiidae</taxon>
        <taxon>Clytia</taxon>
    </lineage>
</organism>
<dbReference type="OrthoDB" id="425681at2759"/>
<dbReference type="Proteomes" id="UP000594262">
    <property type="component" value="Unplaced"/>
</dbReference>
<protein>
    <submittedName>
        <fullName evidence="1">Uncharacterized protein</fullName>
    </submittedName>
</protein>
<proteinExistence type="predicted"/>
<dbReference type="EnsemblMetazoa" id="CLYHEMT025459.1">
    <property type="protein sequence ID" value="CLYHEMP025459.1"/>
    <property type="gene ID" value="CLYHEMG025459"/>
</dbReference>
<sequence>LNYPVDSPYPNSIVELNECHLANVSEFKYLGAYLDCNQPNTGEKEINHRIQLANNKFQQMSNLIQNFRINLKTRILFLNSFVRSRLVYACQNWNLTQQQFDRLD</sequence>
<dbReference type="AlphaFoldDB" id="A0A7M5XKX2"/>
<name>A0A7M5XKX2_9CNID</name>
<reference evidence="1" key="1">
    <citation type="submission" date="2021-01" db="UniProtKB">
        <authorList>
            <consortium name="EnsemblMetazoa"/>
        </authorList>
    </citation>
    <scope>IDENTIFICATION</scope>
</reference>